<feature type="compositionally biased region" description="Basic residues" evidence="1">
    <location>
        <begin position="270"/>
        <end position="282"/>
    </location>
</feature>
<dbReference type="AlphaFoldDB" id="A0A7J6EF12"/>
<dbReference type="InterPro" id="IPR044730">
    <property type="entry name" value="RNase_H-like_dom_plant"/>
</dbReference>
<organism evidence="3 4">
    <name type="scientific">Cannabis sativa</name>
    <name type="common">Hemp</name>
    <name type="synonym">Marijuana</name>
    <dbReference type="NCBI Taxonomy" id="3483"/>
    <lineage>
        <taxon>Eukaryota</taxon>
        <taxon>Viridiplantae</taxon>
        <taxon>Streptophyta</taxon>
        <taxon>Embryophyta</taxon>
        <taxon>Tracheophyta</taxon>
        <taxon>Spermatophyta</taxon>
        <taxon>Magnoliopsida</taxon>
        <taxon>eudicotyledons</taxon>
        <taxon>Gunneridae</taxon>
        <taxon>Pentapetalae</taxon>
        <taxon>rosids</taxon>
        <taxon>fabids</taxon>
        <taxon>Rosales</taxon>
        <taxon>Cannabaceae</taxon>
        <taxon>Cannabis</taxon>
    </lineage>
</organism>
<dbReference type="PANTHER" id="PTHR34146">
    <property type="entry name" value="POLYNUCLEOTIDYL TRANSFERASE, RIBONUCLEASE H-LIKE SUPERFAMILY PROTEIN-RELATED"/>
    <property type="match status" value="1"/>
</dbReference>
<name>A0A7J6EF12_CANSA</name>
<dbReference type="Pfam" id="PF13456">
    <property type="entry name" value="RVT_3"/>
    <property type="match status" value="1"/>
</dbReference>
<evidence type="ECO:0000259" key="2">
    <source>
        <dbReference type="Pfam" id="PF13456"/>
    </source>
</evidence>
<gene>
    <name evidence="3" type="ORF">F8388_000706</name>
</gene>
<dbReference type="InterPro" id="IPR012337">
    <property type="entry name" value="RNaseH-like_sf"/>
</dbReference>
<evidence type="ECO:0000313" key="3">
    <source>
        <dbReference type="EMBL" id="KAF4356259.1"/>
    </source>
</evidence>
<proteinExistence type="predicted"/>
<reference evidence="3 4" key="1">
    <citation type="journal article" date="2020" name="bioRxiv">
        <title>Sequence and annotation of 42 cannabis genomes reveals extensive copy number variation in cannabinoid synthesis and pathogen resistance genes.</title>
        <authorList>
            <person name="Mckernan K.J."/>
            <person name="Helbert Y."/>
            <person name="Kane L.T."/>
            <person name="Ebling H."/>
            <person name="Zhang L."/>
            <person name="Liu B."/>
            <person name="Eaton Z."/>
            <person name="Mclaughlin S."/>
            <person name="Kingan S."/>
            <person name="Baybayan P."/>
            <person name="Concepcion G."/>
            <person name="Jordan M."/>
            <person name="Riva A."/>
            <person name="Barbazuk W."/>
            <person name="Harkins T."/>
        </authorList>
    </citation>
    <scope>NUCLEOTIDE SEQUENCE [LARGE SCALE GENOMIC DNA]</scope>
    <source>
        <strain evidence="4">cv. Jamaican Lion 4</strain>
        <tissue evidence="3">Leaf</tissue>
    </source>
</reference>
<feature type="domain" description="RNase H type-1" evidence="2">
    <location>
        <begin position="331"/>
        <end position="449"/>
    </location>
</feature>
<dbReference type="PANTHER" id="PTHR34146:SF3">
    <property type="entry name" value="POLYNUCLEOTIDYL TRANSFERASE, RIBONUCLEASE H-LIKE SUPERFAMILY PROTEIN"/>
    <property type="match status" value="1"/>
</dbReference>
<dbReference type="EMBL" id="JAATIP010000254">
    <property type="protein sequence ID" value="KAF4356259.1"/>
    <property type="molecule type" value="Genomic_DNA"/>
</dbReference>
<dbReference type="SUPFAM" id="SSF53098">
    <property type="entry name" value="Ribonuclease H-like"/>
    <property type="match status" value="1"/>
</dbReference>
<evidence type="ECO:0000313" key="4">
    <source>
        <dbReference type="Proteomes" id="UP000525078"/>
    </source>
</evidence>
<dbReference type="InterPro" id="IPR002156">
    <property type="entry name" value="RNaseH_domain"/>
</dbReference>
<comment type="caution">
    <text evidence="3">The sequence shown here is derived from an EMBL/GenBank/DDBJ whole genome shotgun (WGS) entry which is preliminary data.</text>
</comment>
<feature type="region of interest" description="Disordered" evidence="1">
    <location>
        <begin position="260"/>
        <end position="296"/>
    </location>
</feature>
<protein>
    <recommendedName>
        <fullName evidence="2">RNase H type-1 domain-containing protein</fullName>
    </recommendedName>
</protein>
<dbReference type="InterPro" id="IPR036397">
    <property type="entry name" value="RNaseH_sf"/>
</dbReference>
<sequence>MSGATVQEKEKEGESSVIMEEITYHKLPAICFTCGHLAHSYGKCDRALEYAYPPIGKAVPLYGAWLKAGVSIRNCFDTTIPRMKVAGPSHAFDVRVSPRVREKGKMVINEVERDGTRTGVHGSGQMNVGLRLSPKRTVLQGAKKICLGSQRNSPFSSKNRVPHQHPEPTFVTWPTNKSLEEVVEQLVDPAHMENEMVQIVVSHDSTDFSNNEPSFTGATKRKAYLNVVPVISSKENIEILGDKSPSSPITFLPTLELNTFTPGSSSRKGAGAKRRGSYRKRGGSSGGARRGGKWKRDSFGDCDKLIKEAEDRIGRAGGKINAATEVLCVSDASWKNGEAGLAVGLLHIRENKVFWYARKDKAESAAEAEMIAILWRLQLAAVKGFKSIAIASDAMVLIRAFHEKRYPPLWKLRPMAVEVFSLSNTFVNCIFYFLHCKDNMECDALAKRARTWNYVDEYSDREESPF</sequence>
<dbReference type="Gene3D" id="3.30.420.10">
    <property type="entry name" value="Ribonuclease H-like superfamily/Ribonuclease H"/>
    <property type="match status" value="1"/>
</dbReference>
<evidence type="ECO:0000256" key="1">
    <source>
        <dbReference type="SAM" id="MobiDB-lite"/>
    </source>
</evidence>
<dbReference type="GO" id="GO:0004523">
    <property type="term" value="F:RNA-DNA hybrid ribonuclease activity"/>
    <property type="evidence" value="ECO:0007669"/>
    <property type="project" value="InterPro"/>
</dbReference>
<dbReference type="CDD" id="cd06222">
    <property type="entry name" value="RNase_H_like"/>
    <property type="match status" value="1"/>
</dbReference>
<dbReference type="Proteomes" id="UP000525078">
    <property type="component" value="Unassembled WGS sequence"/>
</dbReference>
<accession>A0A7J6EF12</accession>
<dbReference type="GO" id="GO:0003676">
    <property type="term" value="F:nucleic acid binding"/>
    <property type="evidence" value="ECO:0007669"/>
    <property type="project" value="InterPro"/>
</dbReference>